<evidence type="ECO:0000313" key="7">
    <source>
        <dbReference type="EMBL" id="GMI27644.1"/>
    </source>
</evidence>
<dbReference type="Pfam" id="PF08246">
    <property type="entry name" value="Inhibitor_I29"/>
    <property type="match status" value="1"/>
</dbReference>
<dbReference type="InterPro" id="IPR013128">
    <property type="entry name" value="Peptidase_C1A"/>
</dbReference>
<dbReference type="SMART" id="SM00848">
    <property type="entry name" value="Inhibitor_I29"/>
    <property type="match status" value="1"/>
</dbReference>
<dbReference type="SUPFAM" id="SSF54001">
    <property type="entry name" value="Cysteine proteinases"/>
    <property type="match status" value="1"/>
</dbReference>
<dbReference type="Gene3D" id="3.90.70.10">
    <property type="entry name" value="Cysteine proteinases"/>
    <property type="match status" value="1"/>
</dbReference>
<dbReference type="SMART" id="SM00645">
    <property type="entry name" value="Pept_C1"/>
    <property type="match status" value="1"/>
</dbReference>
<dbReference type="InterPro" id="IPR013201">
    <property type="entry name" value="Prot_inhib_I29"/>
</dbReference>
<evidence type="ECO:0000256" key="3">
    <source>
        <dbReference type="ARBA" id="ARBA00023157"/>
    </source>
</evidence>
<name>A0ABQ6MJD5_9STRA</name>
<sequence>MKFSTACVLASVLGGALAAPSPHLTFPDPDAVSEVMDHASWTKAFGVTYSSDDEKSSKKSTFDAMVEKIKAQNGRHDRGESSFRMGVNRFSDMTGEEYRNYLGLEKVQIKTEHNVARQFPAAGDSTVDWRDQGAVTPVKDQGQCGSCWSFSTTGAVEGAYFLATGELRSLSEQQLVDCSSDYGNMGCDGGLMDNAFQYIIDNGGIDSDDDYVYNAVDAECWTNATSRVMATVDSFADVAPGDEDQLAAAALTQPISIAIEADQASFQSYSSGVYDDAGCGTAIDHGVLVVGITDDAYIVKNSWADSWGDQGYIMLKRGMNICGITTQPSYPVKAAGDAVPVPPPTDGDQPGPQPNECGCDADQVSMCGAFGMMCCCGAGGNTNCMSGTDQCCCR</sequence>
<dbReference type="InterPro" id="IPR000169">
    <property type="entry name" value="Pept_cys_AS"/>
</dbReference>
<evidence type="ECO:0000256" key="4">
    <source>
        <dbReference type="SAM" id="SignalP"/>
    </source>
</evidence>
<protein>
    <submittedName>
        <fullName evidence="7">Uncharacterized protein</fullName>
    </submittedName>
</protein>
<dbReference type="CDD" id="cd02248">
    <property type="entry name" value="Peptidase_C1A"/>
    <property type="match status" value="1"/>
</dbReference>
<keyword evidence="4" id="KW-0732">Signal</keyword>
<feature type="signal peptide" evidence="4">
    <location>
        <begin position="1"/>
        <end position="18"/>
    </location>
</feature>
<dbReference type="PANTHER" id="PTHR12411">
    <property type="entry name" value="CYSTEINE PROTEASE FAMILY C1-RELATED"/>
    <property type="match status" value="1"/>
</dbReference>
<dbReference type="Pfam" id="PF00112">
    <property type="entry name" value="Peptidase_C1"/>
    <property type="match status" value="1"/>
</dbReference>
<proteinExistence type="inferred from homology"/>
<gene>
    <name evidence="7" type="ORF">TeGR_g4514</name>
</gene>
<feature type="chain" id="PRO_5045515973" evidence="4">
    <location>
        <begin position="19"/>
        <end position="394"/>
    </location>
</feature>
<dbReference type="InterPro" id="IPR000668">
    <property type="entry name" value="Peptidase_C1A_C"/>
</dbReference>
<dbReference type="Proteomes" id="UP001165060">
    <property type="component" value="Unassembled WGS sequence"/>
</dbReference>
<keyword evidence="3" id="KW-1015">Disulfide bond</keyword>
<dbReference type="PRINTS" id="PR00705">
    <property type="entry name" value="PAPAIN"/>
</dbReference>
<dbReference type="EMBL" id="BRYB01000319">
    <property type="protein sequence ID" value="GMI27644.1"/>
    <property type="molecule type" value="Genomic_DNA"/>
</dbReference>
<evidence type="ECO:0000256" key="2">
    <source>
        <dbReference type="ARBA" id="ARBA00023145"/>
    </source>
</evidence>
<keyword evidence="8" id="KW-1185">Reference proteome</keyword>
<dbReference type="InterPro" id="IPR039417">
    <property type="entry name" value="Peptidase_C1A_papain-like"/>
</dbReference>
<comment type="caution">
    <text evidence="7">The sequence shown here is derived from an EMBL/GenBank/DDBJ whole genome shotgun (WGS) entry which is preliminary data.</text>
</comment>
<keyword evidence="2" id="KW-0865">Zymogen</keyword>
<reference evidence="7 8" key="1">
    <citation type="journal article" date="2023" name="Commun. Biol.">
        <title>Genome analysis of Parmales, the sister group of diatoms, reveals the evolutionary specialization of diatoms from phago-mixotrophs to photoautotrophs.</title>
        <authorList>
            <person name="Ban H."/>
            <person name="Sato S."/>
            <person name="Yoshikawa S."/>
            <person name="Yamada K."/>
            <person name="Nakamura Y."/>
            <person name="Ichinomiya M."/>
            <person name="Sato N."/>
            <person name="Blanc-Mathieu R."/>
            <person name="Endo H."/>
            <person name="Kuwata A."/>
            <person name="Ogata H."/>
        </authorList>
    </citation>
    <scope>NUCLEOTIDE SEQUENCE [LARGE SCALE GENOMIC DNA]</scope>
</reference>
<dbReference type="PROSITE" id="PS00139">
    <property type="entry name" value="THIOL_PROTEASE_CYS"/>
    <property type="match status" value="1"/>
</dbReference>
<organism evidence="7 8">
    <name type="scientific">Tetraparma gracilis</name>
    <dbReference type="NCBI Taxonomy" id="2962635"/>
    <lineage>
        <taxon>Eukaryota</taxon>
        <taxon>Sar</taxon>
        <taxon>Stramenopiles</taxon>
        <taxon>Ochrophyta</taxon>
        <taxon>Bolidophyceae</taxon>
        <taxon>Parmales</taxon>
        <taxon>Triparmaceae</taxon>
        <taxon>Tetraparma</taxon>
    </lineage>
</organism>
<comment type="similarity">
    <text evidence="1">Belongs to the peptidase C1 family.</text>
</comment>
<evidence type="ECO:0000256" key="1">
    <source>
        <dbReference type="ARBA" id="ARBA00008455"/>
    </source>
</evidence>
<feature type="domain" description="Peptidase C1A papain C-terminal" evidence="5">
    <location>
        <begin position="123"/>
        <end position="332"/>
    </location>
</feature>
<evidence type="ECO:0000259" key="6">
    <source>
        <dbReference type="SMART" id="SM00848"/>
    </source>
</evidence>
<feature type="domain" description="Cathepsin propeptide inhibitor" evidence="6">
    <location>
        <begin position="38"/>
        <end position="98"/>
    </location>
</feature>
<evidence type="ECO:0000313" key="8">
    <source>
        <dbReference type="Proteomes" id="UP001165060"/>
    </source>
</evidence>
<accession>A0ABQ6MJD5</accession>
<evidence type="ECO:0000259" key="5">
    <source>
        <dbReference type="SMART" id="SM00645"/>
    </source>
</evidence>
<dbReference type="InterPro" id="IPR038765">
    <property type="entry name" value="Papain-like_cys_pep_sf"/>
</dbReference>